<feature type="non-terminal residue" evidence="2">
    <location>
        <position position="211"/>
    </location>
</feature>
<dbReference type="SUPFAM" id="SSF53448">
    <property type="entry name" value="Nucleotide-diphospho-sugar transferases"/>
    <property type="match status" value="1"/>
</dbReference>
<dbReference type="PANTHER" id="PTHR42883">
    <property type="entry name" value="GLUCOSE-1-PHOSPHATE THYMIDYLTRANSFERASE"/>
    <property type="match status" value="1"/>
</dbReference>
<comment type="caution">
    <text evidence="2">The sequence shown here is derived from an EMBL/GenBank/DDBJ whole genome shotgun (WGS) entry which is preliminary data.</text>
</comment>
<dbReference type="InterPro" id="IPR005835">
    <property type="entry name" value="NTP_transferase_dom"/>
</dbReference>
<dbReference type="Pfam" id="PF00483">
    <property type="entry name" value="NTP_transferase"/>
    <property type="match status" value="1"/>
</dbReference>
<protein>
    <recommendedName>
        <fullName evidence="1">Nucleotidyl transferase domain-containing protein</fullName>
    </recommendedName>
</protein>
<dbReference type="EMBL" id="BARW01022573">
    <property type="protein sequence ID" value="GAJ00735.1"/>
    <property type="molecule type" value="Genomic_DNA"/>
</dbReference>
<dbReference type="Gene3D" id="3.90.550.10">
    <property type="entry name" value="Spore Coat Polysaccharide Biosynthesis Protein SpsA, Chain A"/>
    <property type="match status" value="1"/>
</dbReference>
<gene>
    <name evidence="2" type="ORF">S12H4_37631</name>
</gene>
<dbReference type="CDD" id="cd04181">
    <property type="entry name" value="NTP_transferase"/>
    <property type="match status" value="1"/>
</dbReference>
<accession>X1V743</accession>
<dbReference type="AlphaFoldDB" id="X1V743"/>
<evidence type="ECO:0000313" key="2">
    <source>
        <dbReference type="EMBL" id="GAJ00735.1"/>
    </source>
</evidence>
<dbReference type="InterPro" id="IPR029044">
    <property type="entry name" value="Nucleotide-diphossugar_trans"/>
</dbReference>
<organism evidence="2">
    <name type="scientific">marine sediment metagenome</name>
    <dbReference type="NCBI Taxonomy" id="412755"/>
    <lineage>
        <taxon>unclassified sequences</taxon>
        <taxon>metagenomes</taxon>
        <taxon>ecological metagenomes</taxon>
    </lineage>
</organism>
<feature type="domain" description="Nucleotidyl transferase" evidence="1">
    <location>
        <begin position="8"/>
        <end position="201"/>
    </location>
</feature>
<sequence length="211" mass="24441">MWLICPIAGVGKRLQPFTYSKPKAFLKVAGKRLIDHILIKLKKTFPKDTDICFIVGYKKRQITEYLKKNHSDYFNLHFIEQEPLGYEADTPFFSGLGDAILLTKEFVENDEIFIFLSDRLPMEDHSQILLNYHQDICDGVINVKRVDNPEYYGVTELDENKNIKSIEEKPKKPKSDYAVSGAYLFGMSIIPRLFELLETQHKKPLANGQEH</sequence>
<evidence type="ECO:0000259" key="1">
    <source>
        <dbReference type="Pfam" id="PF00483"/>
    </source>
</evidence>
<name>X1V743_9ZZZZ</name>
<reference evidence="2" key="1">
    <citation type="journal article" date="2014" name="Front. Microbiol.">
        <title>High frequency of phylogenetically diverse reductive dehalogenase-homologous genes in deep subseafloor sedimentary metagenomes.</title>
        <authorList>
            <person name="Kawai M."/>
            <person name="Futagami T."/>
            <person name="Toyoda A."/>
            <person name="Takaki Y."/>
            <person name="Nishi S."/>
            <person name="Hori S."/>
            <person name="Arai W."/>
            <person name="Tsubouchi T."/>
            <person name="Morono Y."/>
            <person name="Uchiyama I."/>
            <person name="Ito T."/>
            <person name="Fujiyama A."/>
            <person name="Inagaki F."/>
            <person name="Takami H."/>
        </authorList>
    </citation>
    <scope>NUCLEOTIDE SEQUENCE</scope>
    <source>
        <strain evidence="2">Expedition CK06-06</strain>
    </source>
</reference>
<proteinExistence type="predicted"/>
<dbReference type="PANTHER" id="PTHR42883:SF2">
    <property type="entry name" value="THYMIDYLYLTRANSFERASE"/>
    <property type="match status" value="1"/>
</dbReference>